<dbReference type="Proteomes" id="UP000011761">
    <property type="component" value="Unassembled WGS sequence"/>
</dbReference>
<organism evidence="1 2">
    <name type="scientific">Baudoinia panamericana (strain UAMH 10762)</name>
    <name type="common">Angels' share fungus</name>
    <name type="synonym">Baudoinia compniacensis (strain UAMH 10762)</name>
    <dbReference type="NCBI Taxonomy" id="717646"/>
    <lineage>
        <taxon>Eukaryota</taxon>
        <taxon>Fungi</taxon>
        <taxon>Dikarya</taxon>
        <taxon>Ascomycota</taxon>
        <taxon>Pezizomycotina</taxon>
        <taxon>Dothideomycetes</taxon>
        <taxon>Dothideomycetidae</taxon>
        <taxon>Mycosphaerellales</taxon>
        <taxon>Teratosphaeriaceae</taxon>
        <taxon>Baudoinia</taxon>
    </lineage>
</organism>
<evidence type="ECO:0000313" key="1">
    <source>
        <dbReference type="EMBL" id="EMC96982.1"/>
    </source>
</evidence>
<gene>
    <name evidence="1" type="ORF">BAUCODRAFT_23388</name>
</gene>
<sequence length="324" mass="37585">MSPKYPWEQKPYTGRQVVYILDACDDIDETDGLIQSVHYQKQKIVRRLFKRDSEIEIKDVQFQRRTKPEAVLEYFANELKELTSEDLMIIWFHGSGMENGEDYAWKFHGFPKKDVDAYELIGMLSDTKPDCMLLLDAYIPDRFWDKPTVRKATNNFEIIAKGETLARGEHHKGVADPGDSTNQLIYVLGRFVKEIQDRCSECKAPSNWRIEVDFKDWKENPFECNHCGCDKLRRAAFGGYKHIISLPELMIKNDTFKRSERQISARIRRVDLYGGEPNRRVVLDPCDVRATGKIRFWVKARIAQPVGPEKEQEDEGLGADLDGD</sequence>
<reference evidence="1 2" key="1">
    <citation type="journal article" date="2012" name="PLoS Pathog.">
        <title>Diverse lifestyles and strategies of plant pathogenesis encoded in the genomes of eighteen Dothideomycetes fungi.</title>
        <authorList>
            <person name="Ohm R.A."/>
            <person name="Feau N."/>
            <person name="Henrissat B."/>
            <person name="Schoch C.L."/>
            <person name="Horwitz B.A."/>
            <person name="Barry K.W."/>
            <person name="Condon B.J."/>
            <person name="Copeland A.C."/>
            <person name="Dhillon B."/>
            <person name="Glaser F."/>
            <person name="Hesse C.N."/>
            <person name="Kosti I."/>
            <person name="LaButti K."/>
            <person name="Lindquist E.A."/>
            <person name="Lucas S."/>
            <person name="Salamov A.A."/>
            <person name="Bradshaw R.E."/>
            <person name="Ciuffetti L."/>
            <person name="Hamelin R.C."/>
            <person name="Kema G.H.J."/>
            <person name="Lawrence C."/>
            <person name="Scott J.A."/>
            <person name="Spatafora J.W."/>
            <person name="Turgeon B.G."/>
            <person name="de Wit P.J.G.M."/>
            <person name="Zhong S."/>
            <person name="Goodwin S.B."/>
            <person name="Grigoriev I.V."/>
        </authorList>
    </citation>
    <scope>NUCLEOTIDE SEQUENCE [LARGE SCALE GENOMIC DNA]</scope>
    <source>
        <strain evidence="1 2">UAMH 10762</strain>
    </source>
</reference>
<dbReference type="AlphaFoldDB" id="M2LRB9"/>
<dbReference type="RefSeq" id="XP_007675113.1">
    <property type="nucleotide sequence ID" value="XM_007676923.1"/>
</dbReference>
<proteinExistence type="predicted"/>
<name>M2LRB9_BAUPA</name>
<dbReference type="EMBL" id="KB445554">
    <property type="protein sequence ID" value="EMC96982.1"/>
    <property type="molecule type" value="Genomic_DNA"/>
</dbReference>
<accession>M2LRB9</accession>
<protein>
    <submittedName>
        <fullName evidence="1">Uncharacterized protein</fullName>
    </submittedName>
</protein>
<dbReference type="KEGG" id="bcom:BAUCODRAFT_23388"/>
<dbReference type="HOGENOM" id="CLU_857864_0_0_1"/>
<dbReference type="GeneID" id="19110021"/>
<dbReference type="eggNOG" id="ENOG502RM2K">
    <property type="taxonomic scope" value="Eukaryota"/>
</dbReference>
<dbReference type="OrthoDB" id="3930286at2759"/>
<evidence type="ECO:0000313" key="2">
    <source>
        <dbReference type="Proteomes" id="UP000011761"/>
    </source>
</evidence>
<keyword evidence="2" id="KW-1185">Reference proteome</keyword>